<dbReference type="InterPro" id="IPR050186">
    <property type="entry name" value="TPT_transporter"/>
</dbReference>
<feature type="compositionally biased region" description="Polar residues" evidence="5">
    <location>
        <begin position="530"/>
        <end position="540"/>
    </location>
</feature>
<feature type="compositionally biased region" description="Polar residues" evidence="5">
    <location>
        <begin position="87"/>
        <end position="102"/>
    </location>
</feature>
<feature type="transmembrane region" description="Helical" evidence="6">
    <location>
        <begin position="277"/>
        <end position="297"/>
    </location>
</feature>
<feature type="compositionally biased region" description="Gly residues" evidence="5">
    <location>
        <begin position="56"/>
        <end position="72"/>
    </location>
</feature>
<name>A0A0F7SM28_PHARH</name>
<dbReference type="Pfam" id="PF03151">
    <property type="entry name" value="TPT"/>
    <property type="match status" value="1"/>
</dbReference>
<evidence type="ECO:0000256" key="3">
    <source>
        <dbReference type="ARBA" id="ARBA00022989"/>
    </source>
</evidence>
<dbReference type="SUPFAM" id="SSF103481">
    <property type="entry name" value="Multidrug resistance efflux transporter EmrE"/>
    <property type="match status" value="1"/>
</dbReference>
<feature type="region of interest" description="Disordered" evidence="5">
    <location>
        <begin position="1"/>
        <end position="127"/>
    </location>
</feature>
<evidence type="ECO:0000313" key="8">
    <source>
        <dbReference type="EMBL" id="CDZ98529.1"/>
    </source>
</evidence>
<feature type="domain" description="Sugar phosphate transporter" evidence="7">
    <location>
        <begin position="157"/>
        <end position="468"/>
    </location>
</feature>
<feature type="compositionally biased region" description="Polar residues" evidence="5">
    <location>
        <begin position="1"/>
        <end position="10"/>
    </location>
</feature>
<dbReference type="InterPro" id="IPR037185">
    <property type="entry name" value="EmrE-like"/>
</dbReference>
<dbReference type="GO" id="GO:0016020">
    <property type="term" value="C:membrane"/>
    <property type="evidence" value="ECO:0007669"/>
    <property type="project" value="UniProtKB-SubCell"/>
</dbReference>
<evidence type="ECO:0000259" key="7">
    <source>
        <dbReference type="Pfam" id="PF03151"/>
    </source>
</evidence>
<organism evidence="8">
    <name type="scientific">Phaffia rhodozyma</name>
    <name type="common">Yeast</name>
    <name type="synonym">Xanthophyllomyces dendrorhous</name>
    <dbReference type="NCBI Taxonomy" id="264483"/>
    <lineage>
        <taxon>Eukaryota</taxon>
        <taxon>Fungi</taxon>
        <taxon>Dikarya</taxon>
        <taxon>Basidiomycota</taxon>
        <taxon>Agaricomycotina</taxon>
        <taxon>Tremellomycetes</taxon>
        <taxon>Cystofilobasidiales</taxon>
        <taxon>Mrakiaceae</taxon>
        <taxon>Phaffia</taxon>
    </lineage>
</organism>
<feature type="transmembrane region" description="Helical" evidence="6">
    <location>
        <begin position="452"/>
        <end position="468"/>
    </location>
</feature>
<feature type="transmembrane region" description="Helical" evidence="6">
    <location>
        <begin position="187"/>
        <end position="209"/>
    </location>
</feature>
<feature type="transmembrane region" description="Helical" evidence="6">
    <location>
        <begin position="352"/>
        <end position="370"/>
    </location>
</feature>
<evidence type="ECO:0000256" key="2">
    <source>
        <dbReference type="ARBA" id="ARBA00022692"/>
    </source>
</evidence>
<feature type="compositionally biased region" description="Low complexity" evidence="5">
    <location>
        <begin position="107"/>
        <end position="127"/>
    </location>
</feature>
<keyword evidence="4 6" id="KW-0472">Membrane</keyword>
<keyword evidence="3 6" id="KW-1133">Transmembrane helix</keyword>
<dbReference type="AlphaFoldDB" id="A0A0F7SM28"/>
<accession>A0A0F7SM28</accession>
<sequence>MPDISSSTFQPKARQPYIHPSTSFSGSLSHQIQPQVHGPNASHSWKDVPLHVANGNGNGNANGTANGHGVGNGTSVTDGQGSMDGLNGTNNGRRASSPSLSTGRRPPLSSTLSNASSSTGSLGSLKSSPLSSMFRFASDLLPSSVKSSSVGVAGNVKFILLCSLWYMSSAISSNTGKAIFNVFKFPVTLTLVQFIFIAFFSWAWTSPVIGMGKLRRPSRQLLRGVLPMAAFQVGGHVFSSVATSRVPVSTVHTIKALSPLFTVLSYRFLFNVSYSSATYMSLVPLTLGVMFACSFDVSASNVFGLVCAFGSTLVFVSSNIFFKKIVPSSSAPSGSSKDDPNGTNAKLDKINLLFYSSSLAFLFMVPLWLYSDALNILADSADRAALVPAPPSRTKTVLYYFVLNGSSHFLQNVLAFTILSSTSPVTYSIASLVKRIVVIVMAIVWFRQTVHPIQALGIGLTFVGLYMYQNAKGEVEKMEKKVRKIEAIRDGSFLPSSNGDAYLMSTEKGSKVAGGPIGGDLIASAFGATSSNDVSRQTGPQFLPPPPSGGLNSSLRNHHPHPPTRLYAAGPIKS</sequence>
<evidence type="ECO:0000256" key="5">
    <source>
        <dbReference type="SAM" id="MobiDB-lite"/>
    </source>
</evidence>
<evidence type="ECO:0000256" key="1">
    <source>
        <dbReference type="ARBA" id="ARBA00004141"/>
    </source>
</evidence>
<keyword evidence="2 6" id="KW-0812">Transmembrane</keyword>
<feature type="region of interest" description="Disordered" evidence="5">
    <location>
        <begin position="530"/>
        <end position="574"/>
    </location>
</feature>
<protein>
    <submittedName>
        <fullName evidence="8">Tpt-domain-containing protein</fullName>
    </submittedName>
</protein>
<feature type="transmembrane region" description="Helical" evidence="6">
    <location>
        <begin position="425"/>
        <end position="446"/>
    </location>
</feature>
<dbReference type="EMBL" id="LN483345">
    <property type="protein sequence ID" value="CDZ98529.1"/>
    <property type="molecule type" value="Genomic_DNA"/>
</dbReference>
<dbReference type="InterPro" id="IPR004853">
    <property type="entry name" value="Sugar_P_trans_dom"/>
</dbReference>
<dbReference type="PANTHER" id="PTHR11132">
    <property type="entry name" value="SOLUTE CARRIER FAMILY 35"/>
    <property type="match status" value="1"/>
</dbReference>
<proteinExistence type="predicted"/>
<evidence type="ECO:0000256" key="6">
    <source>
        <dbReference type="SAM" id="Phobius"/>
    </source>
</evidence>
<feature type="compositionally biased region" description="Polar residues" evidence="5">
    <location>
        <begin position="20"/>
        <end position="34"/>
    </location>
</feature>
<reference evidence="8" key="1">
    <citation type="submission" date="2014-08" db="EMBL/GenBank/DDBJ databases">
        <authorList>
            <person name="Sharma Rahul"/>
            <person name="Thines Marco"/>
        </authorList>
    </citation>
    <scope>NUCLEOTIDE SEQUENCE</scope>
</reference>
<feature type="transmembrane region" description="Helical" evidence="6">
    <location>
        <begin position="303"/>
        <end position="322"/>
    </location>
</feature>
<evidence type="ECO:0000256" key="4">
    <source>
        <dbReference type="ARBA" id="ARBA00023136"/>
    </source>
</evidence>
<feature type="transmembrane region" description="Helical" evidence="6">
    <location>
        <begin position="397"/>
        <end position="418"/>
    </location>
</feature>
<comment type="subcellular location">
    <subcellularLocation>
        <location evidence="1">Membrane</location>
        <topology evidence="1">Multi-pass membrane protein</topology>
    </subcellularLocation>
</comment>